<gene>
    <name evidence="8" type="ORF">A2960_02495</name>
</gene>
<organism evidence="8 9">
    <name type="scientific">Candidatus Gottesmanbacteria bacterium RIFCSPLOWO2_01_FULL_39_12b</name>
    <dbReference type="NCBI Taxonomy" id="1798388"/>
    <lineage>
        <taxon>Bacteria</taxon>
        <taxon>Candidatus Gottesmaniibacteriota</taxon>
    </lineage>
</organism>
<evidence type="ECO:0008006" key="10">
    <source>
        <dbReference type="Google" id="ProtNLM"/>
    </source>
</evidence>
<evidence type="ECO:0000313" key="9">
    <source>
        <dbReference type="Proteomes" id="UP000176609"/>
    </source>
</evidence>
<dbReference type="InterPro" id="IPR001640">
    <property type="entry name" value="Lgt"/>
</dbReference>
<proteinExistence type="inferred from homology"/>
<evidence type="ECO:0000256" key="4">
    <source>
        <dbReference type="ARBA" id="ARBA00022692"/>
    </source>
</evidence>
<feature type="transmembrane region" description="Helical" evidence="7">
    <location>
        <begin position="85"/>
        <end position="103"/>
    </location>
</feature>
<feature type="transmembrane region" description="Helical" evidence="7">
    <location>
        <begin position="218"/>
        <end position="237"/>
    </location>
</feature>
<comment type="caution">
    <text evidence="8">The sequence shown here is derived from an EMBL/GenBank/DDBJ whole genome shotgun (WGS) entry which is preliminary data.</text>
</comment>
<feature type="transmembrane region" description="Helical" evidence="7">
    <location>
        <begin position="115"/>
        <end position="132"/>
    </location>
</feature>
<dbReference type="GO" id="GO:0008961">
    <property type="term" value="F:phosphatidylglycerol-prolipoprotein diacylglyceryl transferase activity"/>
    <property type="evidence" value="ECO:0007669"/>
    <property type="project" value="InterPro"/>
</dbReference>
<name>A0A1F6AR57_9BACT</name>
<dbReference type="PANTHER" id="PTHR30589">
    <property type="entry name" value="PROLIPOPROTEIN DIACYLGLYCERYL TRANSFERASE"/>
    <property type="match status" value="1"/>
</dbReference>
<dbReference type="GO" id="GO:0042158">
    <property type="term" value="P:lipoprotein biosynthetic process"/>
    <property type="evidence" value="ECO:0007669"/>
    <property type="project" value="InterPro"/>
</dbReference>
<sequence length="256" mass="29380">MIPILWTIGSFNVYAFGFFLSVAFVLSTFIIWKLGREELKEEEYLDIYLSFSVISLITARLVYIISNFSDFGTNILRYFLVRDTPGLSMLGGFIGGFLYLRWVTQKKKLDFWKTLDLFSLAACFALVFAKIGEQLGGAAYGRETSVFLGVKIIGLPGLRHPTEFYESLIYLILSVILVIIYKRIQRIKWPQGTIFCIFSLTVALTIFLIEFLKINTLYLYGLNIRQIVALLIMGVLLKPFIHRLKIIKLLSQNKPL</sequence>
<evidence type="ECO:0000313" key="8">
    <source>
        <dbReference type="EMBL" id="OGG26992.1"/>
    </source>
</evidence>
<feature type="transmembrane region" description="Helical" evidence="7">
    <location>
        <begin position="193"/>
        <end position="212"/>
    </location>
</feature>
<feature type="transmembrane region" description="Helical" evidence="7">
    <location>
        <begin position="12"/>
        <end position="32"/>
    </location>
</feature>
<dbReference type="EMBL" id="MFJR01000007">
    <property type="protein sequence ID" value="OGG26992.1"/>
    <property type="molecule type" value="Genomic_DNA"/>
</dbReference>
<reference evidence="8 9" key="1">
    <citation type="journal article" date="2016" name="Nat. Commun.">
        <title>Thousands of microbial genomes shed light on interconnected biogeochemical processes in an aquifer system.</title>
        <authorList>
            <person name="Anantharaman K."/>
            <person name="Brown C.T."/>
            <person name="Hug L.A."/>
            <person name="Sharon I."/>
            <person name="Castelle C.J."/>
            <person name="Probst A.J."/>
            <person name="Thomas B.C."/>
            <person name="Singh A."/>
            <person name="Wilkins M.J."/>
            <person name="Karaoz U."/>
            <person name="Brodie E.L."/>
            <person name="Williams K.H."/>
            <person name="Hubbard S.S."/>
            <person name="Banfield J.F."/>
        </authorList>
    </citation>
    <scope>NUCLEOTIDE SEQUENCE [LARGE SCALE GENOMIC DNA]</scope>
</reference>
<keyword evidence="6 7" id="KW-0472">Membrane</keyword>
<keyword evidence="5 7" id="KW-1133">Transmembrane helix</keyword>
<feature type="transmembrane region" description="Helical" evidence="7">
    <location>
        <begin position="44"/>
        <end position="65"/>
    </location>
</feature>
<dbReference type="GO" id="GO:0005886">
    <property type="term" value="C:plasma membrane"/>
    <property type="evidence" value="ECO:0007669"/>
    <property type="project" value="InterPro"/>
</dbReference>
<feature type="transmembrane region" description="Helical" evidence="7">
    <location>
        <begin position="164"/>
        <end position="181"/>
    </location>
</feature>
<keyword evidence="2" id="KW-1003">Cell membrane</keyword>
<dbReference type="AlphaFoldDB" id="A0A1F6AR57"/>
<dbReference type="Pfam" id="PF01790">
    <property type="entry name" value="LGT"/>
    <property type="match status" value="1"/>
</dbReference>
<protein>
    <recommendedName>
        <fullName evidence="10">Phosphatidylglycerol--prolipoprotein diacylglyceryl transferase</fullName>
    </recommendedName>
</protein>
<evidence type="ECO:0000256" key="5">
    <source>
        <dbReference type="ARBA" id="ARBA00022989"/>
    </source>
</evidence>
<keyword evidence="4 7" id="KW-0812">Transmembrane</keyword>
<evidence type="ECO:0000256" key="6">
    <source>
        <dbReference type="ARBA" id="ARBA00023136"/>
    </source>
</evidence>
<comment type="similarity">
    <text evidence="1">Belongs to the Lgt family.</text>
</comment>
<evidence type="ECO:0000256" key="3">
    <source>
        <dbReference type="ARBA" id="ARBA00022679"/>
    </source>
</evidence>
<dbReference type="Proteomes" id="UP000176609">
    <property type="component" value="Unassembled WGS sequence"/>
</dbReference>
<evidence type="ECO:0000256" key="1">
    <source>
        <dbReference type="ARBA" id="ARBA00007150"/>
    </source>
</evidence>
<keyword evidence="3" id="KW-0808">Transferase</keyword>
<dbReference type="PANTHER" id="PTHR30589:SF0">
    <property type="entry name" value="PHOSPHATIDYLGLYCEROL--PROLIPOPROTEIN DIACYLGLYCERYL TRANSFERASE"/>
    <property type="match status" value="1"/>
</dbReference>
<evidence type="ECO:0000256" key="7">
    <source>
        <dbReference type="SAM" id="Phobius"/>
    </source>
</evidence>
<accession>A0A1F6AR57</accession>
<evidence type="ECO:0000256" key="2">
    <source>
        <dbReference type="ARBA" id="ARBA00022475"/>
    </source>
</evidence>